<proteinExistence type="predicted"/>
<dbReference type="InterPro" id="IPR015943">
    <property type="entry name" value="WD40/YVTN_repeat-like_dom_sf"/>
</dbReference>
<dbReference type="Gene3D" id="2.130.10.10">
    <property type="entry name" value="YVTN repeat-like/Quinoprotein amine dehydrogenase"/>
    <property type="match status" value="2"/>
</dbReference>
<name>A0A679GHW6_9GAMM</name>
<dbReference type="KEGG" id="poj:PtoMrB4_49180"/>
<organism evidence="2 3">
    <name type="scientific">Metapseudomonas otitidis</name>
    <dbReference type="NCBI Taxonomy" id="319939"/>
    <lineage>
        <taxon>Bacteria</taxon>
        <taxon>Pseudomonadati</taxon>
        <taxon>Pseudomonadota</taxon>
        <taxon>Gammaproteobacteria</taxon>
        <taxon>Pseudomonadales</taxon>
        <taxon>Pseudomonadaceae</taxon>
        <taxon>Metapseudomonas</taxon>
    </lineage>
</organism>
<keyword evidence="1" id="KW-0732">Signal</keyword>
<accession>A0A679GHW6</accession>
<feature type="signal peptide" evidence="1">
    <location>
        <begin position="1"/>
        <end position="31"/>
    </location>
</feature>
<gene>
    <name evidence="2" type="ORF">PtoMrB4_49180</name>
</gene>
<sequence length="362" mass="39453">MQCKTWCRRVARLSWRLVLGGLLGAGLLACSEPVDPSFIQTFIDVNKRGDDSASTAQFDAQLGVLAVGRESGRVEIWSTRESGRRIAVQGHPARPEFLAFGHDDGIVLSASRFDNNAIDPSSGVRIWDAATGELRATVSGLWAPGPLAALPQKHLFLISDTSDLLLYDFAQRKGVGTRLSLKTSLITALAVNATNGLIAVGGGDGKVFTLRLVVGEDEVPRLEVVKQADPYNSAPRSDVLDLAWFDDDRRLVAANRIPEGAGRDVLGEVVEWDPQELKPLRRFPISLQTLNWASHTPGEPWMVLAGTESTRGRIELVDLRNGVAWRYKANTERSRAVLLPDVRAGLILQSGGATRIAYLDQE</sequence>
<feature type="chain" id="PRO_5025503949" evidence="1">
    <location>
        <begin position="32"/>
        <end position="362"/>
    </location>
</feature>
<protein>
    <submittedName>
        <fullName evidence="2">Uncharacterized protein</fullName>
    </submittedName>
</protein>
<evidence type="ECO:0000256" key="1">
    <source>
        <dbReference type="SAM" id="SignalP"/>
    </source>
</evidence>
<evidence type="ECO:0000313" key="3">
    <source>
        <dbReference type="Proteomes" id="UP000501237"/>
    </source>
</evidence>
<evidence type="ECO:0000313" key="2">
    <source>
        <dbReference type="EMBL" id="BCA30941.1"/>
    </source>
</evidence>
<dbReference type="PROSITE" id="PS51257">
    <property type="entry name" value="PROKAR_LIPOPROTEIN"/>
    <property type="match status" value="1"/>
</dbReference>
<dbReference type="EMBL" id="AP022642">
    <property type="protein sequence ID" value="BCA30941.1"/>
    <property type="molecule type" value="Genomic_DNA"/>
</dbReference>
<dbReference type="AlphaFoldDB" id="A0A679GHW6"/>
<dbReference type="Proteomes" id="UP000501237">
    <property type="component" value="Chromosome"/>
</dbReference>
<dbReference type="SUPFAM" id="SSF69322">
    <property type="entry name" value="Tricorn protease domain 2"/>
    <property type="match status" value="1"/>
</dbReference>
<reference evidence="2 3" key="1">
    <citation type="journal article" date="2020" name="Microbiol. Resour. Announc.">
        <title>Complete genome sequence of Pseudomonas otitidis strain MrB4, isolated from Lake Biwa in Japan.</title>
        <authorList>
            <person name="Miyazaki K."/>
            <person name="Hase E."/>
            <person name="Maruya T."/>
        </authorList>
    </citation>
    <scope>NUCLEOTIDE SEQUENCE [LARGE SCALE GENOMIC DNA]</scope>
    <source>
        <strain evidence="2 3">MrB4</strain>
    </source>
</reference>